<keyword evidence="1" id="KW-1133">Transmembrane helix</keyword>
<evidence type="ECO:0000313" key="2">
    <source>
        <dbReference type="EMBL" id="SDR50202.1"/>
    </source>
</evidence>
<reference evidence="3" key="1">
    <citation type="submission" date="2016-10" db="EMBL/GenBank/DDBJ databases">
        <authorList>
            <person name="Varghese N."/>
            <person name="Submissions S."/>
        </authorList>
    </citation>
    <scope>NUCLEOTIDE SEQUENCE [LARGE SCALE GENOMIC DNA]</scope>
    <source>
        <strain evidence="3">DUS833</strain>
    </source>
</reference>
<sequence length="121" mass="12908">MKIAMMRISWYFALALIAIGFSRIHFVNLFGAFMPALAAYVPASLFWLFFGAIVTGKRGVPSTTFGVRTKSLGTILLFAGIALSVTLVLTNRTVAASFAIMLALGGAELILMSRGAEAQNS</sequence>
<keyword evidence="1" id="KW-0472">Membrane</keyword>
<dbReference type="EMBL" id="FNKX01000002">
    <property type="protein sequence ID" value="SDR50202.1"/>
    <property type="molecule type" value="Genomic_DNA"/>
</dbReference>
<feature type="transmembrane region" description="Helical" evidence="1">
    <location>
        <begin position="32"/>
        <end position="50"/>
    </location>
</feature>
<feature type="transmembrane region" description="Helical" evidence="1">
    <location>
        <begin position="95"/>
        <end position="112"/>
    </location>
</feature>
<evidence type="ECO:0000313" key="3">
    <source>
        <dbReference type="Proteomes" id="UP000199365"/>
    </source>
</evidence>
<proteinExistence type="predicted"/>
<accession>A0A1H1JJS9</accession>
<gene>
    <name evidence="2" type="ORF">SAMN05445850_5013</name>
</gene>
<protein>
    <submittedName>
        <fullName evidence="2">Uncharacterized protein</fullName>
    </submittedName>
</protein>
<name>A0A1H1JJS9_9BURK</name>
<keyword evidence="3" id="KW-1185">Reference proteome</keyword>
<feature type="transmembrane region" description="Helical" evidence="1">
    <location>
        <begin position="71"/>
        <end position="89"/>
    </location>
</feature>
<dbReference type="Proteomes" id="UP000199365">
    <property type="component" value="Unassembled WGS sequence"/>
</dbReference>
<dbReference type="RefSeq" id="WP_143037224.1">
    <property type="nucleotide sequence ID" value="NZ_FNKX01000002.1"/>
</dbReference>
<evidence type="ECO:0000256" key="1">
    <source>
        <dbReference type="SAM" id="Phobius"/>
    </source>
</evidence>
<keyword evidence="1" id="KW-0812">Transmembrane</keyword>
<organism evidence="2 3">
    <name type="scientific">Paraburkholderia tuberum</name>
    <dbReference type="NCBI Taxonomy" id="157910"/>
    <lineage>
        <taxon>Bacteria</taxon>
        <taxon>Pseudomonadati</taxon>
        <taxon>Pseudomonadota</taxon>
        <taxon>Betaproteobacteria</taxon>
        <taxon>Burkholderiales</taxon>
        <taxon>Burkholderiaceae</taxon>
        <taxon>Paraburkholderia</taxon>
    </lineage>
</organism>
<dbReference type="AlphaFoldDB" id="A0A1H1JJS9"/>